<evidence type="ECO:0000313" key="2">
    <source>
        <dbReference type="Proteomes" id="UP000504633"/>
    </source>
</evidence>
<dbReference type="Gene3D" id="2.10.90.10">
    <property type="entry name" value="Cystine-knot cytokines"/>
    <property type="match status" value="1"/>
</dbReference>
<feature type="signal peptide" evidence="1">
    <location>
        <begin position="1"/>
        <end position="32"/>
    </location>
</feature>
<dbReference type="Proteomes" id="UP000504633">
    <property type="component" value="Unplaced"/>
</dbReference>
<dbReference type="OrthoDB" id="5950649at2759"/>
<dbReference type="SUPFAM" id="SSF57501">
    <property type="entry name" value="Cystine-knot cytokines"/>
    <property type="match status" value="1"/>
</dbReference>
<dbReference type="InterPro" id="IPR029034">
    <property type="entry name" value="Cystine-knot_cytokine"/>
</dbReference>
<evidence type="ECO:0000256" key="1">
    <source>
        <dbReference type="SAM" id="SignalP"/>
    </source>
</evidence>
<sequence length="241" mass="26240">MCNVFSQCTNATICLQMATLLAALALRCTVSSNRLVAYDELTAPMLARSMPKRCSRLLGVQECGGVGSDGGSEQPVDAVEPEADQSTSKMLNALFGRTADKGAVSPTMRPTEAALTPYQLPPMYYNDFYEDLLTSKRNDAHAAGCDCKVMNDLIDLGSTSFPRYLMSAICESRPALDAKCTQGSNCKPLEYKVKVLTLAPDQLPPKVASSPARLWMPEELTQPWQWQFKTVTVTAGCFCTN</sequence>
<dbReference type="GeneID" id="111599181"/>
<dbReference type="AlphaFoldDB" id="A0A6J1LRT5"/>
<dbReference type="RefSeq" id="XP_023170534.2">
    <property type="nucleotide sequence ID" value="XM_023314766.2"/>
</dbReference>
<proteinExistence type="predicted"/>
<protein>
    <submittedName>
        <fullName evidence="3">Uncharacterized protein LOC111599181 isoform X1</fullName>
    </submittedName>
</protein>
<gene>
    <name evidence="3" type="primary">LOC111599181</name>
</gene>
<keyword evidence="1" id="KW-0732">Signal</keyword>
<reference evidence="3" key="1">
    <citation type="submission" date="2025-08" db="UniProtKB">
        <authorList>
            <consortium name="RefSeq"/>
        </authorList>
    </citation>
    <scope>IDENTIFICATION</scope>
    <source>
        <strain evidence="3">15085-1641.00</strain>
        <tissue evidence="3">Whole body</tissue>
    </source>
</reference>
<dbReference type="GO" id="GO:0018445">
    <property type="term" value="F:prothoracicotrophic hormone activity"/>
    <property type="evidence" value="ECO:0007669"/>
    <property type="project" value="TreeGrafter"/>
</dbReference>
<accession>A0A6J1LRT5</accession>
<dbReference type="PANTHER" id="PTHR39940:SF1">
    <property type="entry name" value="PROTHORACICOTROPIC HORMONE, ISOFORM F"/>
    <property type="match status" value="1"/>
</dbReference>
<name>A0A6J1LRT5_DROHY</name>
<evidence type="ECO:0000313" key="3">
    <source>
        <dbReference type="RefSeq" id="XP_023170534.2"/>
    </source>
</evidence>
<organism evidence="2 3">
    <name type="scientific">Drosophila hydei</name>
    <name type="common">Fruit fly</name>
    <dbReference type="NCBI Taxonomy" id="7224"/>
    <lineage>
        <taxon>Eukaryota</taxon>
        <taxon>Metazoa</taxon>
        <taxon>Ecdysozoa</taxon>
        <taxon>Arthropoda</taxon>
        <taxon>Hexapoda</taxon>
        <taxon>Insecta</taxon>
        <taxon>Pterygota</taxon>
        <taxon>Neoptera</taxon>
        <taxon>Endopterygota</taxon>
        <taxon>Diptera</taxon>
        <taxon>Brachycera</taxon>
        <taxon>Muscomorpha</taxon>
        <taxon>Ephydroidea</taxon>
        <taxon>Drosophilidae</taxon>
        <taxon>Drosophila</taxon>
    </lineage>
</organism>
<feature type="chain" id="PRO_5027106244" evidence="1">
    <location>
        <begin position="33"/>
        <end position="241"/>
    </location>
</feature>
<dbReference type="InterPro" id="IPR052876">
    <property type="entry name" value="Insect_Hormone_Regulators"/>
</dbReference>
<dbReference type="KEGG" id="dhe:111599181"/>
<keyword evidence="2" id="KW-1185">Reference proteome</keyword>
<dbReference type="PANTHER" id="PTHR39940">
    <property type="entry name" value="PROTHORACICOTROPIC HORMONE, ISOFORM F"/>
    <property type="match status" value="1"/>
</dbReference>